<evidence type="ECO:0000256" key="2">
    <source>
        <dbReference type="ARBA" id="ARBA00009520"/>
    </source>
</evidence>
<protein>
    <submittedName>
        <fullName evidence="6">Uncharacterized protein</fullName>
    </submittedName>
</protein>
<keyword evidence="4" id="KW-0843">Virulence</keyword>
<gene>
    <name evidence="6" type="ORF">PDE001_LOCUS448</name>
</gene>
<dbReference type="PANTHER" id="PTHR33657:SF8">
    <property type="entry name" value="DOMAIN PROTEIN, PUTATIVE (AFU_ORTHOLOGUE AFUA_5G00600)-RELATED"/>
    <property type="match status" value="1"/>
</dbReference>
<comment type="similarity">
    <text evidence="2">Belongs to the Necrosis inducing protein (NPP1) family.</text>
</comment>
<evidence type="ECO:0000256" key="4">
    <source>
        <dbReference type="ARBA" id="ARBA00023026"/>
    </source>
</evidence>
<feature type="signal peptide" evidence="5">
    <location>
        <begin position="1"/>
        <end position="20"/>
    </location>
</feature>
<accession>A0AAV0SYE0</accession>
<evidence type="ECO:0000256" key="3">
    <source>
        <dbReference type="ARBA" id="ARBA00022525"/>
    </source>
</evidence>
<organism evidence="6 7">
    <name type="scientific">Peronospora destructor</name>
    <dbReference type="NCBI Taxonomy" id="86335"/>
    <lineage>
        <taxon>Eukaryota</taxon>
        <taxon>Sar</taxon>
        <taxon>Stramenopiles</taxon>
        <taxon>Oomycota</taxon>
        <taxon>Peronosporomycetes</taxon>
        <taxon>Peronosporales</taxon>
        <taxon>Peronosporaceae</taxon>
        <taxon>Peronospora</taxon>
    </lineage>
</organism>
<sequence length="228" mass="24992">MRIAGFLCFALVGVATVVDQEPVGNSTLEDAPVPPPTPAPTPACKHVEKGIHHDKIKPFPQLDAVSIPEKAAVKFRPMLKISHGCHAYPMVNAEGETSGGLKTTGPSDGNCKGAQWGSQVYARSTWYKGVWAIVYVWYFPKDSTSHGLGHRHDFEQVVVWIDNPANVNPKILGVSLSSHGGFWKHAPPHSSTLPEKARCALNSVYWGDANLPIRDENFRKNLDEAYPF</sequence>
<proteinExistence type="inferred from homology"/>
<evidence type="ECO:0000313" key="6">
    <source>
        <dbReference type="EMBL" id="CAI5710480.1"/>
    </source>
</evidence>
<evidence type="ECO:0000256" key="1">
    <source>
        <dbReference type="ARBA" id="ARBA00004613"/>
    </source>
</evidence>
<dbReference type="EMBL" id="CANTFM010000073">
    <property type="protein sequence ID" value="CAI5710480.1"/>
    <property type="molecule type" value="Genomic_DNA"/>
</dbReference>
<evidence type="ECO:0000313" key="7">
    <source>
        <dbReference type="Proteomes" id="UP001162029"/>
    </source>
</evidence>
<keyword evidence="3" id="KW-0964">Secreted</keyword>
<dbReference type="GO" id="GO:0005576">
    <property type="term" value="C:extracellular region"/>
    <property type="evidence" value="ECO:0007669"/>
    <property type="project" value="UniProtKB-SubCell"/>
</dbReference>
<dbReference type="PANTHER" id="PTHR33657">
    <property type="entry name" value="DOMAIN PROTEIN, PUTATIVE (AFU_ORTHOLOGUE AFUA_5G00600)-RELATED"/>
    <property type="match status" value="1"/>
</dbReference>
<dbReference type="AlphaFoldDB" id="A0AAV0SYE0"/>
<comment type="subcellular location">
    <subcellularLocation>
        <location evidence="1">Secreted</location>
    </subcellularLocation>
</comment>
<keyword evidence="5" id="KW-0732">Signal</keyword>
<dbReference type="InterPro" id="IPR008701">
    <property type="entry name" value="NPP1"/>
</dbReference>
<comment type="caution">
    <text evidence="6">The sequence shown here is derived from an EMBL/GenBank/DDBJ whole genome shotgun (WGS) entry which is preliminary data.</text>
</comment>
<name>A0AAV0SYE0_9STRA</name>
<reference evidence="6" key="1">
    <citation type="submission" date="2022-12" db="EMBL/GenBank/DDBJ databases">
        <authorList>
            <person name="Webb A."/>
        </authorList>
    </citation>
    <scope>NUCLEOTIDE SEQUENCE</scope>
    <source>
        <strain evidence="6">Pd1</strain>
    </source>
</reference>
<dbReference type="Proteomes" id="UP001162029">
    <property type="component" value="Unassembled WGS sequence"/>
</dbReference>
<dbReference type="Pfam" id="PF05630">
    <property type="entry name" value="NPP1"/>
    <property type="match status" value="1"/>
</dbReference>
<evidence type="ECO:0000256" key="5">
    <source>
        <dbReference type="SAM" id="SignalP"/>
    </source>
</evidence>
<keyword evidence="7" id="KW-1185">Reference proteome</keyword>
<feature type="chain" id="PRO_5044009999" evidence="5">
    <location>
        <begin position="21"/>
        <end position="228"/>
    </location>
</feature>